<keyword evidence="2" id="KW-1185">Reference proteome</keyword>
<dbReference type="Proteomes" id="UP000053989">
    <property type="component" value="Unassembled WGS sequence"/>
</dbReference>
<gene>
    <name evidence="1" type="ORF">SCLCIDRAFT_856449</name>
</gene>
<organism evidence="1 2">
    <name type="scientific">Scleroderma citrinum Foug A</name>
    <dbReference type="NCBI Taxonomy" id="1036808"/>
    <lineage>
        <taxon>Eukaryota</taxon>
        <taxon>Fungi</taxon>
        <taxon>Dikarya</taxon>
        <taxon>Basidiomycota</taxon>
        <taxon>Agaricomycotina</taxon>
        <taxon>Agaricomycetes</taxon>
        <taxon>Agaricomycetidae</taxon>
        <taxon>Boletales</taxon>
        <taxon>Sclerodermatineae</taxon>
        <taxon>Sclerodermataceae</taxon>
        <taxon>Scleroderma</taxon>
    </lineage>
</organism>
<evidence type="ECO:0000313" key="2">
    <source>
        <dbReference type="Proteomes" id="UP000053989"/>
    </source>
</evidence>
<reference evidence="1 2" key="1">
    <citation type="submission" date="2014-04" db="EMBL/GenBank/DDBJ databases">
        <authorList>
            <consortium name="DOE Joint Genome Institute"/>
            <person name="Kuo A."/>
            <person name="Kohler A."/>
            <person name="Nagy L.G."/>
            <person name="Floudas D."/>
            <person name="Copeland A."/>
            <person name="Barry K.W."/>
            <person name="Cichocki N."/>
            <person name="Veneault-Fourrey C."/>
            <person name="LaButti K."/>
            <person name="Lindquist E.A."/>
            <person name="Lipzen A."/>
            <person name="Lundell T."/>
            <person name="Morin E."/>
            <person name="Murat C."/>
            <person name="Sun H."/>
            <person name="Tunlid A."/>
            <person name="Henrissat B."/>
            <person name="Grigoriev I.V."/>
            <person name="Hibbett D.S."/>
            <person name="Martin F."/>
            <person name="Nordberg H.P."/>
            <person name="Cantor M.N."/>
            <person name="Hua S.X."/>
        </authorList>
    </citation>
    <scope>NUCLEOTIDE SEQUENCE [LARGE SCALE GENOMIC DNA]</scope>
    <source>
        <strain evidence="1 2">Foug A</strain>
    </source>
</reference>
<accession>A0A0C3E146</accession>
<sequence>MECTTSETQSVDQWLVADCHHHHHLSQSRRLPPPFPRLSTPRLVQRRTRDLRCPVLRWRAPAVGIRWRL</sequence>
<dbReference type="EMBL" id="KN822047">
    <property type="protein sequence ID" value="KIM61816.1"/>
    <property type="molecule type" value="Genomic_DNA"/>
</dbReference>
<proteinExistence type="predicted"/>
<dbReference type="AlphaFoldDB" id="A0A0C3E146"/>
<dbReference type="InParanoid" id="A0A0C3E146"/>
<dbReference type="HOGENOM" id="CLU_2777422_0_0_1"/>
<protein>
    <submittedName>
        <fullName evidence="1">Uncharacterized protein</fullName>
    </submittedName>
</protein>
<evidence type="ECO:0000313" key="1">
    <source>
        <dbReference type="EMBL" id="KIM61816.1"/>
    </source>
</evidence>
<name>A0A0C3E146_9AGAM</name>
<reference evidence="2" key="2">
    <citation type="submission" date="2015-01" db="EMBL/GenBank/DDBJ databases">
        <title>Evolutionary Origins and Diversification of the Mycorrhizal Mutualists.</title>
        <authorList>
            <consortium name="DOE Joint Genome Institute"/>
            <consortium name="Mycorrhizal Genomics Consortium"/>
            <person name="Kohler A."/>
            <person name="Kuo A."/>
            <person name="Nagy L.G."/>
            <person name="Floudas D."/>
            <person name="Copeland A."/>
            <person name="Barry K.W."/>
            <person name="Cichocki N."/>
            <person name="Veneault-Fourrey C."/>
            <person name="LaButti K."/>
            <person name="Lindquist E.A."/>
            <person name="Lipzen A."/>
            <person name="Lundell T."/>
            <person name="Morin E."/>
            <person name="Murat C."/>
            <person name="Riley R."/>
            <person name="Ohm R."/>
            <person name="Sun H."/>
            <person name="Tunlid A."/>
            <person name="Henrissat B."/>
            <person name="Grigoriev I.V."/>
            <person name="Hibbett D.S."/>
            <person name="Martin F."/>
        </authorList>
    </citation>
    <scope>NUCLEOTIDE SEQUENCE [LARGE SCALE GENOMIC DNA]</scope>
    <source>
        <strain evidence="2">Foug A</strain>
    </source>
</reference>